<protein>
    <submittedName>
        <fullName evidence="2">Uncharacterized protein</fullName>
    </submittedName>
</protein>
<name>A0A9N7YKK2_PLEPL</name>
<accession>A0A9N7YKK2</accession>
<comment type="caution">
    <text evidence="2">The sequence shown here is derived from an EMBL/GenBank/DDBJ whole genome shotgun (WGS) entry which is preliminary data.</text>
</comment>
<gene>
    <name evidence="2" type="ORF">PLEPLA_LOCUS18379</name>
</gene>
<keyword evidence="3" id="KW-1185">Reference proteome</keyword>
<evidence type="ECO:0000256" key="1">
    <source>
        <dbReference type="SAM" id="MobiDB-lite"/>
    </source>
</evidence>
<dbReference type="EMBL" id="CADEAL010001225">
    <property type="protein sequence ID" value="CAB1430397.1"/>
    <property type="molecule type" value="Genomic_DNA"/>
</dbReference>
<reference evidence="2" key="1">
    <citation type="submission" date="2020-03" db="EMBL/GenBank/DDBJ databases">
        <authorList>
            <person name="Weist P."/>
        </authorList>
    </citation>
    <scope>NUCLEOTIDE SEQUENCE</scope>
</reference>
<dbReference type="AlphaFoldDB" id="A0A9N7YKK2"/>
<sequence>MHDEWLNFTKGQEVKLYPLPSPWHETQMHDVSCLRCNRKVTATPPTHHPQDHTSLQTRPLLTMNPPDPRYTLLEKDSIPEELLAFLPFTFTRLSPRSQPPRRPPKPVTRGRKRICMMSQLVDKDFLGIVGFSLRADNNTECEYGRYTTRECAEKLECKATCEVTVGVRLPGALSTSSQSV</sequence>
<organism evidence="2 3">
    <name type="scientific">Pleuronectes platessa</name>
    <name type="common">European plaice</name>
    <dbReference type="NCBI Taxonomy" id="8262"/>
    <lineage>
        <taxon>Eukaryota</taxon>
        <taxon>Metazoa</taxon>
        <taxon>Chordata</taxon>
        <taxon>Craniata</taxon>
        <taxon>Vertebrata</taxon>
        <taxon>Euteleostomi</taxon>
        <taxon>Actinopterygii</taxon>
        <taxon>Neopterygii</taxon>
        <taxon>Teleostei</taxon>
        <taxon>Neoteleostei</taxon>
        <taxon>Acanthomorphata</taxon>
        <taxon>Carangaria</taxon>
        <taxon>Pleuronectiformes</taxon>
        <taxon>Pleuronectoidei</taxon>
        <taxon>Pleuronectidae</taxon>
        <taxon>Pleuronectes</taxon>
    </lineage>
</organism>
<feature type="region of interest" description="Disordered" evidence="1">
    <location>
        <begin position="41"/>
        <end position="64"/>
    </location>
</feature>
<evidence type="ECO:0000313" key="2">
    <source>
        <dbReference type="EMBL" id="CAB1430397.1"/>
    </source>
</evidence>
<proteinExistence type="predicted"/>
<evidence type="ECO:0000313" key="3">
    <source>
        <dbReference type="Proteomes" id="UP001153269"/>
    </source>
</evidence>
<dbReference type="Proteomes" id="UP001153269">
    <property type="component" value="Unassembled WGS sequence"/>
</dbReference>